<reference evidence="10 11" key="1">
    <citation type="submission" date="2019-06" db="EMBL/GenBank/DDBJ databases">
        <authorList>
            <person name="Broberg M."/>
        </authorList>
    </citation>
    <scope>NUCLEOTIDE SEQUENCE [LARGE SCALE GENOMIC DNA]</scope>
</reference>
<dbReference type="CDD" id="cd12148">
    <property type="entry name" value="fungal_TF_MHR"/>
    <property type="match status" value="1"/>
</dbReference>
<evidence type="ECO:0000256" key="8">
    <source>
        <dbReference type="SAM" id="MobiDB-lite"/>
    </source>
</evidence>
<keyword evidence="3" id="KW-0862">Zinc</keyword>
<comment type="subcellular location">
    <subcellularLocation>
        <location evidence="1">Nucleus</location>
    </subcellularLocation>
</comment>
<feature type="compositionally biased region" description="Polar residues" evidence="8">
    <location>
        <begin position="74"/>
        <end position="85"/>
    </location>
</feature>
<evidence type="ECO:0000256" key="6">
    <source>
        <dbReference type="ARBA" id="ARBA00023163"/>
    </source>
</evidence>
<dbReference type="CDD" id="cd00067">
    <property type="entry name" value="GAL4"/>
    <property type="match status" value="1"/>
</dbReference>
<gene>
    <name evidence="10" type="ORF">CLO192961_LOCUS118771</name>
</gene>
<evidence type="ECO:0000313" key="11">
    <source>
        <dbReference type="Proteomes" id="UP000766486"/>
    </source>
</evidence>
<dbReference type="InterPro" id="IPR001138">
    <property type="entry name" value="Zn2Cys6_DnaBD"/>
</dbReference>
<dbReference type="InterPro" id="IPR036864">
    <property type="entry name" value="Zn2-C6_fun-type_DNA-bd_sf"/>
</dbReference>
<evidence type="ECO:0000256" key="4">
    <source>
        <dbReference type="ARBA" id="ARBA00023015"/>
    </source>
</evidence>
<evidence type="ECO:0000256" key="1">
    <source>
        <dbReference type="ARBA" id="ARBA00004123"/>
    </source>
</evidence>
<evidence type="ECO:0000256" key="7">
    <source>
        <dbReference type="ARBA" id="ARBA00023242"/>
    </source>
</evidence>
<dbReference type="PANTHER" id="PTHR31313:SF86">
    <property type="entry name" value="ZN(2)-C6 FUNGAL-TYPE DOMAIN-CONTAINING PROTEIN"/>
    <property type="match status" value="1"/>
</dbReference>
<comment type="caution">
    <text evidence="10">The sequence shown here is derived from an EMBL/GenBank/DDBJ whole genome shotgun (WGS) entry which is preliminary data.</text>
</comment>
<dbReference type="SMART" id="SM00906">
    <property type="entry name" value="Fungal_trans"/>
    <property type="match status" value="1"/>
</dbReference>
<protein>
    <recommendedName>
        <fullName evidence="9">Xylanolytic transcriptional activator regulatory domain-containing protein</fullName>
    </recommendedName>
</protein>
<evidence type="ECO:0000256" key="5">
    <source>
        <dbReference type="ARBA" id="ARBA00023125"/>
    </source>
</evidence>
<evidence type="ECO:0000256" key="2">
    <source>
        <dbReference type="ARBA" id="ARBA00022723"/>
    </source>
</evidence>
<organism evidence="10 11">
    <name type="scientific">Bionectria ochroleuca</name>
    <name type="common">Gliocladium roseum</name>
    <dbReference type="NCBI Taxonomy" id="29856"/>
    <lineage>
        <taxon>Eukaryota</taxon>
        <taxon>Fungi</taxon>
        <taxon>Dikarya</taxon>
        <taxon>Ascomycota</taxon>
        <taxon>Pezizomycotina</taxon>
        <taxon>Sordariomycetes</taxon>
        <taxon>Hypocreomycetidae</taxon>
        <taxon>Hypocreales</taxon>
        <taxon>Bionectriaceae</taxon>
        <taxon>Clonostachys</taxon>
    </lineage>
</organism>
<keyword evidence="4" id="KW-0805">Transcription regulation</keyword>
<feature type="non-terminal residue" evidence="10">
    <location>
        <position position="1"/>
    </location>
</feature>
<proteinExistence type="predicted"/>
<dbReference type="Pfam" id="PF04082">
    <property type="entry name" value="Fungal_trans"/>
    <property type="match status" value="1"/>
</dbReference>
<dbReference type="Proteomes" id="UP000766486">
    <property type="component" value="Unassembled WGS sequence"/>
</dbReference>
<sequence>LKCDGAKPACTACVAKGKECTPQTPTQQPRCGNTILYQKAYNSFYKGPRIELEEENQRLRQLLQGAQKDRQEINHPSSAQVAPESTQRKWPSEDSLEPSASSAREDLASEASPSLLAEVPQTNQASYHGPTSVLFDNLSRLNVKGTDEDFPGSDSHSIRCMLVAESARQLQTDIGQLETVNFATGALDFDGVEPSLGMELLSIYWTRQPHAGLIVYRTVFMRDMACGGPYFSKLLLNAMYYSASKHCSSTAIRHETNDISTAGWSFRQRFTEILRDQFDQSRITSIQALLIMSSSLFSRCDERSVSWLYAGNAFNMLIDMGIHVRRGTSRSMSPEELEVRRRVFWGAFLLDKLLCLYQGRHPNLRLSDSNIPLVFYDDYEELEHFNSISFCATAEPCVLPSYNLSLLEHLCRLSIVMERIHSQVYSTSHSTQPSDHLPNDIKLLQLELEEWRRELPPQLDFVSCKSKLRPLPYNLAMLATYNLLVILVFRLLLSHTGPSSGSLENEALVTCCRAASEISQILRIHEKLYILGSETFVLCYAAHISATIHIHVLAHHGNQFGHREALSVCLGALDRNKAVYSSARRASEILRRLMADMGVEVEAAAVATSPGVAPSRVTGILFGSDETAGWQGRDTSDDNSPSLSTLLEPHGEFGFPDFDATSIMENLRGTSGTSESWFNVSEQTMLWDVYDDGLSSTWDVYS</sequence>
<keyword evidence="2" id="KW-0479">Metal-binding</keyword>
<evidence type="ECO:0000259" key="9">
    <source>
        <dbReference type="SMART" id="SM00906"/>
    </source>
</evidence>
<feature type="domain" description="Xylanolytic transcriptional activator regulatory" evidence="9">
    <location>
        <begin position="306"/>
        <end position="380"/>
    </location>
</feature>
<evidence type="ECO:0000313" key="10">
    <source>
        <dbReference type="EMBL" id="VUC23505.1"/>
    </source>
</evidence>
<evidence type="ECO:0000256" key="3">
    <source>
        <dbReference type="ARBA" id="ARBA00022833"/>
    </source>
</evidence>
<dbReference type="Gene3D" id="4.10.240.10">
    <property type="entry name" value="Zn(2)-C6 fungal-type DNA-binding domain"/>
    <property type="match status" value="1"/>
</dbReference>
<keyword evidence="11" id="KW-1185">Reference proteome</keyword>
<keyword evidence="6" id="KW-0804">Transcription</keyword>
<dbReference type="EMBL" id="CABFNS010000708">
    <property type="protein sequence ID" value="VUC23505.1"/>
    <property type="molecule type" value="Genomic_DNA"/>
</dbReference>
<keyword evidence="7" id="KW-0539">Nucleus</keyword>
<name>A0ABY6TXM9_BIOOC</name>
<accession>A0ABY6TXM9</accession>
<feature type="region of interest" description="Disordered" evidence="8">
    <location>
        <begin position="66"/>
        <end position="111"/>
    </location>
</feature>
<dbReference type="PANTHER" id="PTHR31313">
    <property type="entry name" value="TY1 ENHANCER ACTIVATOR"/>
    <property type="match status" value="1"/>
</dbReference>
<dbReference type="InterPro" id="IPR051615">
    <property type="entry name" value="Transcr_Regulatory_Elem"/>
</dbReference>
<dbReference type="InterPro" id="IPR007219">
    <property type="entry name" value="XnlR_reg_dom"/>
</dbReference>
<keyword evidence="5" id="KW-0238">DNA-binding</keyword>